<keyword evidence="2" id="KW-0697">Rotamase</keyword>
<evidence type="ECO:0000313" key="5">
    <source>
        <dbReference type="EMBL" id="QDT04121.1"/>
    </source>
</evidence>
<keyword evidence="3 5" id="KW-0413">Isomerase</keyword>
<dbReference type="InterPro" id="IPR029000">
    <property type="entry name" value="Cyclophilin-like_dom_sf"/>
</dbReference>
<gene>
    <name evidence="5" type="ORF">K227x_25090</name>
</gene>
<dbReference type="InterPro" id="IPR002105">
    <property type="entry name" value="Dockerin_1_rpt"/>
</dbReference>
<dbReference type="Pfam" id="PF00404">
    <property type="entry name" value="Dockerin_1"/>
    <property type="match status" value="1"/>
</dbReference>
<dbReference type="InterPro" id="IPR036249">
    <property type="entry name" value="Thioredoxin-like_sf"/>
</dbReference>
<evidence type="ECO:0000256" key="1">
    <source>
        <dbReference type="ARBA" id="ARBA00013194"/>
    </source>
</evidence>
<dbReference type="PANTHER" id="PTHR45625">
    <property type="entry name" value="PEPTIDYL-PROLYL CIS-TRANS ISOMERASE-RELATED"/>
    <property type="match status" value="1"/>
</dbReference>
<dbReference type="EMBL" id="CP036525">
    <property type="protein sequence ID" value="QDT04121.1"/>
    <property type="molecule type" value="Genomic_DNA"/>
</dbReference>
<dbReference type="Gene3D" id="2.60.40.10">
    <property type="entry name" value="Immunoglobulins"/>
    <property type="match status" value="1"/>
</dbReference>
<name>A0A517NAF8_9BACT</name>
<evidence type="ECO:0000313" key="6">
    <source>
        <dbReference type="Proteomes" id="UP000318538"/>
    </source>
</evidence>
<dbReference type="CDD" id="cd02947">
    <property type="entry name" value="TRX_family"/>
    <property type="match status" value="1"/>
</dbReference>
<dbReference type="PROSITE" id="PS50072">
    <property type="entry name" value="CSA_PPIASE_2"/>
    <property type="match status" value="1"/>
</dbReference>
<dbReference type="SUPFAM" id="SSF52833">
    <property type="entry name" value="Thioredoxin-like"/>
    <property type="match status" value="1"/>
</dbReference>
<protein>
    <recommendedName>
        <fullName evidence="1">peptidylprolyl isomerase</fullName>
        <ecNumber evidence="1">5.2.1.8</ecNumber>
    </recommendedName>
</protein>
<dbReference type="KEGG" id="rlc:K227x_25090"/>
<dbReference type="Proteomes" id="UP000318538">
    <property type="component" value="Chromosome"/>
</dbReference>
<dbReference type="RefSeq" id="WP_218933943.1">
    <property type="nucleotide sequence ID" value="NZ_CP036525.1"/>
</dbReference>
<evidence type="ECO:0000259" key="4">
    <source>
        <dbReference type="PROSITE" id="PS50072"/>
    </source>
</evidence>
<sequence length="1050" mass="111207">MLTAGLDSAAVLPVAPITQVPSLAAGIAPLQAHSATSPTSDHPEVAWPMQASAAHDSAEGELPVDLVQFAKDLRDAGAILFGAAWCAPCTQQQQAFGDGGNDLNYVDVSTPQRTLNEIGLAEGITSIPTWKFTDGTELVGPQTLETLATAAGIPIPQNDLPTFEAIGNLVVQTGSPLHVPIDAFDPDGGPLTVTVSVADPSLIDATVPSGNRSIRFDMEGYGDMVFELFEQRAPTASGRVIQLAQEGFYDGISFHRVVDDFVIQAGDPTGTGAGGSSLPDFDDDFHPELQHNREGVLSFAKRDDDTNDSQFFITETPTRFLDFNHSVFGQLVEGFDVRESISETAVNNGVQNRPIFDVRIDMMEVFDDTENAVVMLRPTGLQTGTTSVTFTVTDQDGNEYSETVEVTVIADTVNSPPFLLPIPQPLSGTSGVPMTIQLASVDIENDPVVYSASVVGSPSDVLASIDAATGELTVTVPDAYQGNVEIDVQVSGPTGDGSEDADDNQRIVISFTSTVVQPAQWAIASSAARITLARAGGNWVIRNSDTDDVIDSIDIGQVTDILITGSLDANTLTIDFDGGPIDVPVRFNGFESTEVHGGILHLVGSDINEIDASLDDQTGVIQATFGLANQSDPPSTNLSFTGVSEIVDTSSANGRQWQFDIDDAVIGVQDDAVPADGVNQIVLSSGFTITTASPSHSFGISAIGTRQTVSISALDSATRAAEWQVSTADGDDIIEILDLPVGVRITASGQGGADLFQIGSAEFGSDRILGSLEIVGDQNDTLSVVDFSQWRLTSLSTSSGAARQIASPTENENSSAELTLNFQRPWQNSLRPSDINNDGNLSALDALVIINELGSSRNSDDGLLDDPLGVTSWPGVYYDQNGDQNVTALDALRVINELGRIKPGESESPIAVGVKGGTVGGFSMNEPLGDSLGFVAQEPGLSPKRLTFRFETGFDRQAVTICGPPVHTEIRVGWAESLGDLRYELGRSPKRLSVGWAESLGDLRYELGRSPKRLSLGWAESLGDLRYGLGLSPKRLSVGWAESLGDLRYE</sequence>
<dbReference type="SUPFAM" id="SSF50891">
    <property type="entry name" value="Cyclophilin-like"/>
    <property type="match status" value="1"/>
</dbReference>
<dbReference type="Pfam" id="PF00160">
    <property type="entry name" value="Pro_isomerase"/>
    <property type="match status" value="1"/>
</dbReference>
<dbReference type="AlphaFoldDB" id="A0A517NAF8"/>
<dbReference type="EC" id="5.2.1.8" evidence="1"/>
<dbReference type="InterPro" id="IPR013783">
    <property type="entry name" value="Ig-like_fold"/>
</dbReference>
<dbReference type="Gene3D" id="3.40.30.10">
    <property type="entry name" value="Glutaredoxin"/>
    <property type="match status" value="1"/>
</dbReference>
<dbReference type="GO" id="GO:0003755">
    <property type="term" value="F:peptidyl-prolyl cis-trans isomerase activity"/>
    <property type="evidence" value="ECO:0007669"/>
    <property type="project" value="UniProtKB-KW"/>
</dbReference>
<organism evidence="5 6">
    <name type="scientific">Rubripirellula lacrimiformis</name>
    <dbReference type="NCBI Taxonomy" id="1930273"/>
    <lineage>
        <taxon>Bacteria</taxon>
        <taxon>Pseudomonadati</taxon>
        <taxon>Planctomycetota</taxon>
        <taxon>Planctomycetia</taxon>
        <taxon>Pirellulales</taxon>
        <taxon>Pirellulaceae</taxon>
        <taxon>Rubripirellula</taxon>
    </lineage>
</organism>
<dbReference type="InterPro" id="IPR002130">
    <property type="entry name" value="Cyclophilin-type_PPIase_dom"/>
</dbReference>
<dbReference type="PRINTS" id="PR00153">
    <property type="entry name" value="CSAPPISMRASE"/>
</dbReference>
<accession>A0A517NAF8</accession>
<dbReference type="InterPro" id="IPR044666">
    <property type="entry name" value="Cyclophilin_A-like"/>
</dbReference>
<feature type="domain" description="PPIase cyclophilin-type" evidence="4">
    <location>
        <begin position="211"/>
        <end position="365"/>
    </location>
</feature>
<dbReference type="PANTHER" id="PTHR45625:SF4">
    <property type="entry name" value="PEPTIDYLPROLYL ISOMERASE DOMAIN AND WD REPEAT-CONTAINING PROTEIN 1"/>
    <property type="match status" value="1"/>
</dbReference>
<keyword evidence="6" id="KW-1185">Reference proteome</keyword>
<dbReference type="Gene3D" id="2.40.100.10">
    <property type="entry name" value="Cyclophilin-like"/>
    <property type="match status" value="1"/>
</dbReference>
<dbReference type="CDD" id="cd00317">
    <property type="entry name" value="cyclophilin"/>
    <property type="match status" value="1"/>
</dbReference>
<proteinExistence type="predicted"/>
<dbReference type="GO" id="GO:0004553">
    <property type="term" value="F:hydrolase activity, hydrolyzing O-glycosyl compounds"/>
    <property type="evidence" value="ECO:0007669"/>
    <property type="project" value="InterPro"/>
</dbReference>
<dbReference type="GO" id="GO:0000272">
    <property type="term" value="P:polysaccharide catabolic process"/>
    <property type="evidence" value="ECO:0007669"/>
    <property type="project" value="InterPro"/>
</dbReference>
<reference evidence="5 6" key="1">
    <citation type="submission" date="2019-02" db="EMBL/GenBank/DDBJ databases">
        <title>Deep-cultivation of Planctomycetes and their phenomic and genomic characterization uncovers novel biology.</title>
        <authorList>
            <person name="Wiegand S."/>
            <person name="Jogler M."/>
            <person name="Boedeker C."/>
            <person name="Pinto D."/>
            <person name="Vollmers J."/>
            <person name="Rivas-Marin E."/>
            <person name="Kohn T."/>
            <person name="Peeters S.H."/>
            <person name="Heuer A."/>
            <person name="Rast P."/>
            <person name="Oberbeckmann S."/>
            <person name="Bunk B."/>
            <person name="Jeske O."/>
            <person name="Meyerdierks A."/>
            <person name="Storesund J.E."/>
            <person name="Kallscheuer N."/>
            <person name="Luecker S."/>
            <person name="Lage O.M."/>
            <person name="Pohl T."/>
            <person name="Merkel B.J."/>
            <person name="Hornburger P."/>
            <person name="Mueller R.-W."/>
            <person name="Bruemmer F."/>
            <person name="Labrenz M."/>
            <person name="Spormann A.M."/>
            <person name="Op den Camp H."/>
            <person name="Overmann J."/>
            <person name="Amann R."/>
            <person name="Jetten M.S.M."/>
            <person name="Mascher T."/>
            <person name="Medema M.H."/>
            <person name="Devos D.P."/>
            <person name="Kaster A.-K."/>
            <person name="Ovreas L."/>
            <person name="Rohde M."/>
            <person name="Galperin M.Y."/>
            <person name="Jogler C."/>
        </authorList>
    </citation>
    <scope>NUCLEOTIDE SEQUENCE [LARGE SCALE GENOMIC DNA]</scope>
    <source>
        <strain evidence="5 6">K22_7</strain>
    </source>
</reference>
<evidence type="ECO:0000256" key="2">
    <source>
        <dbReference type="ARBA" id="ARBA00023110"/>
    </source>
</evidence>
<evidence type="ECO:0000256" key="3">
    <source>
        <dbReference type="ARBA" id="ARBA00023235"/>
    </source>
</evidence>